<gene>
    <name evidence="2" type="ORF">OSTQU699_LOCUS3933</name>
</gene>
<protein>
    <submittedName>
        <fullName evidence="2">Uncharacterized protein</fullName>
    </submittedName>
</protein>
<accession>A0A8S1IUJ8</accession>
<evidence type="ECO:0000256" key="1">
    <source>
        <dbReference type="SAM" id="Phobius"/>
    </source>
</evidence>
<organism evidence="2 3">
    <name type="scientific">Ostreobium quekettii</name>
    <dbReference type="NCBI Taxonomy" id="121088"/>
    <lineage>
        <taxon>Eukaryota</taxon>
        <taxon>Viridiplantae</taxon>
        <taxon>Chlorophyta</taxon>
        <taxon>core chlorophytes</taxon>
        <taxon>Ulvophyceae</taxon>
        <taxon>TCBD clade</taxon>
        <taxon>Bryopsidales</taxon>
        <taxon>Ostreobineae</taxon>
        <taxon>Ostreobiaceae</taxon>
        <taxon>Ostreobium</taxon>
    </lineage>
</organism>
<reference evidence="2" key="1">
    <citation type="submission" date="2020-12" db="EMBL/GenBank/DDBJ databases">
        <authorList>
            <person name="Iha C."/>
        </authorList>
    </citation>
    <scope>NUCLEOTIDE SEQUENCE</scope>
</reference>
<keyword evidence="1" id="KW-0812">Transmembrane</keyword>
<keyword evidence="1" id="KW-1133">Transmembrane helix</keyword>
<comment type="caution">
    <text evidence="2">The sequence shown here is derived from an EMBL/GenBank/DDBJ whole genome shotgun (WGS) entry which is preliminary data.</text>
</comment>
<name>A0A8S1IUJ8_9CHLO</name>
<proteinExistence type="predicted"/>
<evidence type="ECO:0000313" key="3">
    <source>
        <dbReference type="Proteomes" id="UP000708148"/>
    </source>
</evidence>
<feature type="transmembrane region" description="Helical" evidence="1">
    <location>
        <begin position="21"/>
        <end position="39"/>
    </location>
</feature>
<dbReference type="EMBL" id="CAJHUC010000853">
    <property type="protein sequence ID" value="CAD7698572.1"/>
    <property type="molecule type" value="Genomic_DNA"/>
</dbReference>
<sequence length="150" mass="16114">MEEAQVYCTRMAVACHMQDKFALLFGLICGLGLERAFLLKTWAMLAQVKELNVQQCQCCSGAHFGGVLGIVCGWKLGPPVQCNTGEATKGSTVACGPIVSSCCLGQGFPADQAMMALALREFQLVWVAKVAEGYWEGILLPLPRGALCLR</sequence>
<keyword evidence="1" id="KW-0472">Membrane</keyword>
<dbReference type="Proteomes" id="UP000708148">
    <property type="component" value="Unassembled WGS sequence"/>
</dbReference>
<evidence type="ECO:0000313" key="2">
    <source>
        <dbReference type="EMBL" id="CAD7698572.1"/>
    </source>
</evidence>
<keyword evidence="3" id="KW-1185">Reference proteome</keyword>
<dbReference type="AlphaFoldDB" id="A0A8S1IUJ8"/>